<organism evidence="2 3">
    <name type="scientific">Plakobranchus ocellatus</name>
    <dbReference type="NCBI Taxonomy" id="259542"/>
    <lineage>
        <taxon>Eukaryota</taxon>
        <taxon>Metazoa</taxon>
        <taxon>Spiralia</taxon>
        <taxon>Lophotrochozoa</taxon>
        <taxon>Mollusca</taxon>
        <taxon>Gastropoda</taxon>
        <taxon>Heterobranchia</taxon>
        <taxon>Euthyneura</taxon>
        <taxon>Panpulmonata</taxon>
        <taxon>Sacoglossa</taxon>
        <taxon>Placobranchoidea</taxon>
        <taxon>Plakobranchidae</taxon>
        <taxon>Plakobranchus</taxon>
    </lineage>
</organism>
<dbReference type="AlphaFoldDB" id="A0AAV4BNX7"/>
<proteinExistence type="predicted"/>
<evidence type="ECO:0000313" key="2">
    <source>
        <dbReference type="EMBL" id="GFO21067.1"/>
    </source>
</evidence>
<evidence type="ECO:0000256" key="1">
    <source>
        <dbReference type="SAM" id="MobiDB-lite"/>
    </source>
</evidence>
<feature type="region of interest" description="Disordered" evidence="1">
    <location>
        <begin position="43"/>
        <end position="77"/>
    </location>
</feature>
<sequence>MMTKEDLEIGESERATKLAPIITERKYGEHGDQGRKCKTKCITRRGNQKNRESTEGLNNEEHQKGWNKNFLAKNRIA</sequence>
<evidence type="ECO:0000313" key="3">
    <source>
        <dbReference type="Proteomes" id="UP000735302"/>
    </source>
</evidence>
<dbReference type="EMBL" id="BLXT01005251">
    <property type="protein sequence ID" value="GFO21067.1"/>
    <property type="molecule type" value="Genomic_DNA"/>
</dbReference>
<reference evidence="2 3" key="1">
    <citation type="journal article" date="2021" name="Elife">
        <title>Chloroplast acquisition without the gene transfer in kleptoplastic sea slugs, Plakobranchus ocellatus.</title>
        <authorList>
            <person name="Maeda T."/>
            <person name="Takahashi S."/>
            <person name="Yoshida T."/>
            <person name="Shimamura S."/>
            <person name="Takaki Y."/>
            <person name="Nagai Y."/>
            <person name="Toyoda A."/>
            <person name="Suzuki Y."/>
            <person name="Arimoto A."/>
            <person name="Ishii H."/>
            <person name="Satoh N."/>
            <person name="Nishiyama T."/>
            <person name="Hasebe M."/>
            <person name="Maruyama T."/>
            <person name="Minagawa J."/>
            <person name="Obokata J."/>
            <person name="Shigenobu S."/>
        </authorList>
    </citation>
    <scope>NUCLEOTIDE SEQUENCE [LARGE SCALE GENOMIC DNA]</scope>
</reference>
<dbReference type="Proteomes" id="UP000735302">
    <property type="component" value="Unassembled WGS sequence"/>
</dbReference>
<accession>A0AAV4BNX7</accession>
<gene>
    <name evidence="2" type="ORF">PoB_004757200</name>
</gene>
<protein>
    <submittedName>
        <fullName evidence="2">Uncharacterized protein</fullName>
    </submittedName>
</protein>
<feature type="compositionally biased region" description="Basic and acidic residues" evidence="1">
    <location>
        <begin position="49"/>
        <end position="64"/>
    </location>
</feature>
<name>A0AAV4BNX7_9GAST</name>
<comment type="caution">
    <text evidence="2">The sequence shown here is derived from an EMBL/GenBank/DDBJ whole genome shotgun (WGS) entry which is preliminary data.</text>
</comment>
<keyword evidence="3" id="KW-1185">Reference proteome</keyword>